<accession>U4KB43</accession>
<dbReference type="PATRIC" id="fig|1260221.3.peg.3842"/>
<gene>
    <name evidence="1" type="ORF">VIBNI_B0154</name>
</gene>
<name>U4KB43_9VIBR</name>
<protein>
    <submittedName>
        <fullName evidence="1">Uncharacterized protein</fullName>
    </submittedName>
</protein>
<dbReference type="OrthoDB" id="5881728at2"/>
<sequence length="188" mass="21644">MSVYQLKADHENYNLFELDMMQLASQLGDENLVDFLLDLPDTQESLKTVWKNVSSEFESDLSKPFPDITTWDINFLLLNEKAYDVTKELLENVGEFLPILVNGSSHFVFHCQSFGLEDPSKTEMKYEDGYPSGLKTLEFHEPDVRFKAVFKSKLQGASKLFANEHLKQLCDNNELKGLRFDSDLINSF</sequence>
<keyword evidence="2" id="KW-1185">Reference proteome</keyword>
<evidence type="ECO:0000313" key="2">
    <source>
        <dbReference type="Proteomes" id="UP000016895"/>
    </source>
</evidence>
<evidence type="ECO:0000313" key="1">
    <source>
        <dbReference type="EMBL" id="CCO59982.1"/>
    </source>
</evidence>
<organism evidence="1 2">
    <name type="scientific">Vibrio nigripulchritudo</name>
    <dbReference type="NCBI Taxonomy" id="28173"/>
    <lineage>
        <taxon>Bacteria</taxon>
        <taxon>Pseudomonadati</taxon>
        <taxon>Pseudomonadota</taxon>
        <taxon>Gammaproteobacteria</taxon>
        <taxon>Vibrionales</taxon>
        <taxon>Vibrionaceae</taxon>
        <taxon>Vibrio</taxon>
    </lineage>
</organism>
<reference evidence="1 2" key="1">
    <citation type="journal article" date="2013" name="ISME J.">
        <title>Comparative genomics of pathogenic lineages of Vibrio nigripulchritudo identifies virulence-associated traits.</title>
        <authorList>
            <person name="Goudenege D."/>
            <person name="Labreuche Y."/>
            <person name="Krin E."/>
            <person name="Ansquer D."/>
            <person name="Mangenot S."/>
            <person name="Calteau A."/>
            <person name="Medigue C."/>
            <person name="Mazel D."/>
            <person name="Polz M.F."/>
            <person name="Le Roux F."/>
        </authorList>
    </citation>
    <scope>NUCLEOTIDE SEQUENCE [LARGE SCALE GENOMIC DNA]</scope>
    <source>
        <strain evidence="2">SnF1</strain>
    </source>
</reference>
<dbReference type="AlphaFoldDB" id="U4KB43"/>
<dbReference type="RefSeq" id="WP_022560651.1">
    <property type="nucleotide sequence ID" value="NC_022543.1"/>
</dbReference>
<dbReference type="EMBL" id="FO203527">
    <property type="protein sequence ID" value="CCO59982.1"/>
    <property type="molecule type" value="Genomic_DNA"/>
</dbReference>
<dbReference type="Proteomes" id="UP000016895">
    <property type="component" value="Chromosome 2"/>
</dbReference>
<dbReference type="KEGG" id="vni:VIBNI_B0154"/>
<proteinExistence type="predicted"/>